<dbReference type="InterPro" id="IPR050204">
    <property type="entry name" value="AraC_XylS_family_regulators"/>
</dbReference>
<evidence type="ECO:0000256" key="4">
    <source>
        <dbReference type="SAM" id="MobiDB-lite"/>
    </source>
</evidence>
<dbReference type="InterPro" id="IPR018062">
    <property type="entry name" value="HTH_AraC-typ_CS"/>
</dbReference>
<dbReference type="InterPro" id="IPR009057">
    <property type="entry name" value="Homeodomain-like_sf"/>
</dbReference>
<feature type="compositionally biased region" description="Basic and acidic residues" evidence="4">
    <location>
        <begin position="327"/>
        <end position="339"/>
    </location>
</feature>
<gene>
    <name evidence="6" type="ORF">C8N31_104304</name>
</gene>
<feature type="region of interest" description="Disordered" evidence="4">
    <location>
        <begin position="320"/>
        <end position="339"/>
    </location>
</feature>
<dbReference type="Gene3D" id="1.10.10.60">
    <property type="entry name" value="Homeodomain-like"/>
    <property type="match status" value="2"/>
</dbReference>
<dbReference type="Pfam" id="PF12852">
    <property type="entry name" value="Cupin_6"/>
    <property type="match status" value="1"/>
</dbReference>
<feature type="domain" description="HTH araC/xylS-type" evidence="5">
    <location>
        <begin position="225"/>
        <end position="323"/>
    </location>
</feature>
<dbReference type="PROSITE" id="PS01124">
    <property type="entry name" value="HTH_ARAC_FAMILY_2"/>
    <property type="match status" value="1"/>
</dbReference>
<dbReference type="SMART" id="SM00342">
    <property type="entry name" value="HTH_ARAC"/>
    <property type="match status" value="1"/>
</dbReference>
<dbReference type="SUPFAM" id="SSF46689">
    <property type="entry name" value="Homeodomain-like"/>
    <property type="match status" value="2"/>
</dbReference>
<organism evidence="6 7">
    <name type="scientific">Sulfitobacter mediterraneus</name>
    <dbReference type="NCBI Taxonomy" id="83219"/>
    <lineage>
        <taxon>Bacteria</taxon>
        <taxon>Pseudomonadati</taxon>
        <taxon>Pseudomonadota</taxon>
        <taxon>Alphaproteobacteria</taxon>
        <taxon>Rhodobacterales</taxon>
        <taxon>Roseobacteraceae</taxon>
        <taxon>Sulfitobacter</taxon>
    </lineage>
</organism>
<keyword evidence="2" id="KW-0238">DNA-binding</keyword>
<reference evidence="6 7" key="1">
    <citation type="submission" date="2018-04" db="EMBL/GenBank/DDBJ databases">
        <title>Genomic Encyclopedia of Archaeal and Bacterial Type Strains, Phase II (KMG-II): from individual species to whole genera.</title>
        <authorList>
            <person name="Goeker M."/>
        </authorList>
    </citation>
    <scope>NUCLEOTIDE SEQUENCE [LARGE SCALE GENOMIC DNA]</scope>
    <source>
        <strain evidence="6 7">DSM 12244</strain>
    </source>
</reference>
<comment type="caution">
    <text evidence="6">The sequence shown here is derived from an EMBL/GenBank/DDBJ whole genome shotgun (WGS) entry which is preliminary data.</text>
</comment>
<dbReference type="PROSITE" id="PS00041">
    <property type="entry name" value="HTH_ARAC_FAMILY_1"/>
    <property type="match status" value="1"/>
</dbReference>
<dbReference type="GO" id="GO:0043565">
    <property type="term" value="F:sequence-specific DNA binding"/>
    <property type="evidence" value="ECO:0007669"/>
    <property type="project" value="InterPro"/>
</dbReference>
<dbReference type="AlphaFoldDB" id="A0A2T6CFZ1"/>
<dbReference type="GO" id="GO:0003700">
    <property type="term" value="F:DNA-binding transcription factor activity"/>
    <property type="evidence" value="ECO:0007669"/>
    <property type="project" value="InterPro"/>
</dbReference>
<dbReference type="Proteomes" id="UP000244092">
    <property type="component" value="Unassembled WGS sequence"/>
</dbReference>
<dbReference type="EMBL" id="QBKU01000004">
    <property type="protein sequence ID" value="PTX74423.1"/>
    <property type="molecule type" value="Genomic_DNA"/>
</dbReference>
<proteinExistence type="predicted"/>
<evidence type="ECO:0000313" key="7">
    <source>
        <dbReference type="Proteomes" id="UP000244092"/>
    </source>
</evidence>
<evidence type="ECO:0000259" key="5">
    <source>
        <dbReference type="PROSITE" id="PS01124"/>
    </source>
</evidence>
<evidence type="ECO:0000256" key="3">
    <source>
        <dbReference type="ARBA" id="ARBA00023163"/>
    </source>
</evidence>
<dbReference type="PANTHER" id="PTHR46796">
    <property type="entry name" value="HTH-TYPE TRANSCRIPTIONAL ACTIVATOR RHAS-RELATED"/>
    <property type="match status" value="1"/>
</dbReference>
<keyword evidence="3" id="KW-0804">Transcription</keyword>
<evidence type="ECO:0000313" key="6">
    <source>
        <dbReference type="EMBL" id="PTX74423.1"/>
    </source>
</evidence>
<evidence type="ECO:0000256" key="1">
    <source>
        <dbReference type="ARBA" id="ARBA00023015"/>
    </source>
</evidence>
<dbReference type="RefSeq" id="WP_025049788.1">
    <property type="nucleotide sequence ID" value="NZ_QBKU01000004.1"/>
</dbReference>
<sequence length="339" mass="37664">MNSDTPHNPDPSSVAKPLGDPLGEILHLLKLTGTFYCQSELSAPWGFDIPEFNGVMAFVVVTEGRCWLEMVGEAPMLVEKGDLVLLTCGLKHRLLSEPGTASVDLSTLPVRKVTEAYETLRYGGGGELTRVMYGIVRFDHAAGQRLVDLLPNVLKIDTWSGHSSDWLQSTLQFISREARELRPGGETVITRLADIVVIEAIRNWINTAPEARVGWLEGVRDDQIGRAIMAIHRRPAQDWSVETLAQISGMSRSAFSARFTRLVGQSAMQYLTTWRMHLARTKLLETSQPVARIADGLGYQSEPAFSRAFKRVFNVPPGRIRQQQKAAKQDKDAVRDQGV</sequence>
<dbReference type="PANTHER" id="PTHR46796:SF7">
    <property type="entry name" value="ARAC FAMILY TRANSCRIPTIONAL REGULATOR"/>
    <property type="match status" value="1"/>
</dbReference>
<protein>
    <submittedName>
        <fullName evidence="6">AraC family transcriptional regulator</fullName>
    </submittedName>
</protein>
<dbReference type="InterPro" id="IPR018060">
    <property type="entry name" value="HTH_AraC"/>
</dbReference>
<dbReference type="InterPro" id="IPR032783">
    <property type="entry name" value="AraC_lig"/>
</dbReference>
<dbReference type="Pfam" id="PF12833">
    <property type="entry name" value="HTH_18"/>
    <property type="match status" value="1"/>
</dbReference>
<accession>A0A2T6CFZ1</accession>
<dbReference type="OrthoDB" id="9783876at2"/>
<name>A0A2T6CFZ1_9RHOB</name>
<evidence type="ECO:0000256" key="2">
    <source>
        <dbReference type="ARBA" id="ARBA00023125"/>
    </source>
</evidence>
<keyword evidence="1" id="KW-0805">Transcription regulation</keyword>